<dbReference type="InterPro" id="IPR027470">
    <property type="entry name" value="Cation_efflux_CTD"/>
</dbReference>
<dbReference type="NCBIfam" id="TIGR01297">
    <property type="entry name" value="CDF"/>
    <property type="match status" value="1"/>
</dbReference>
<dbReference type="PANTHER" id="PTHR11562">
    <property type="entry name" value="CATION EFFLUX PROTEIN/ ZINC TRANSPORTER"/>
    <property type="match status" value="1"/>
</dbReference>
<feature type="transmembrane region" description="Helical" evidence="9">
    <location>
        <begin position="181"/>
        <end position="202"/>
    </location>
</feature>
<evidence type="ECO:0000256" key="9">
    <source>
        <dbReference type="SAM" id="Phobius"/>
    </source>
</evidence>
<keyword evidence="6 9" id="KW-1133">Transmembrane helix</keyword>
<evidence type="ECO:0000256" key="7">
    <source>
        <dbReference type="ARBA" id="ARBA00023065"/>
    </source>
</evidence>
<dbReference type="Proteomes" id="UP001339883">
    <property type="component" value="Unassembled WGS sequence"/>
</dbReference>
<evidence type="ECO:0000256" key="6">
    <source>
        <dbReference type="ARBA" id="ARBA00022989"/>
    </source>
</evidence>
<protein>
    <submittedName>
        <fullName evidence="12">Cation transporter</fullName>
    </submittedName>
</protein>
<dbReference type="InterPro" id="IPR002524">
    <property type="entry name" value="Cation_efflux"/>
</dbReference>
<proteinExistence type="inferred from homology"/>
<feature type="transmembrane region" description="Helical" evidence="9">
    <location>
        <begin position="52"/>
        <end position="72"/>
    </location>
</feature>
<keyword evidence="13" id="KW-1185">Reference proteome</keyword>
<gene>
    <name evidence="12" type="ORF">I2F25_07560</name>
</gene>
<dbReference type="Gene3D" id="1.20.1510.10">
    <property type="entry name" value="Cation efflux protein transmembrane domain"/>
    <property type="match status" value="1"/>
</dbReference>
<dbReference type="SUPFAM" id="SSF161111">
    <property type="entry name" value="Cation efflux protein transmembrane domain-like"/>
    <property type="match status" value="1"/>
</dbReference>
<evidence type="ECO:0000256" key="2">
    <source>
        <dbReference type="ARBA" id="ARBA00008873"/>
    </source>
</evidence>
<dbReference type="InterPro" id="IPR058533">
    <property type="entry name" value="Cation_efflux_TM"/>
</dbReference>
<keyword evidence="3" id="KW-0813">Transport</keyword>
<reference evidence="12 13" key="1">
    <citation type="submission" date="2019-08" db="EMBL/GenBank/DDBJ databases">
        <title>Five species of Acinetobacter isolated from floral nectar and animal pollinators.</title>
        <authorList>
            <person name="Hendry T.A."/>
        </authorList>
    </citation>
    <scope>NUCLEOTIDE SEQUENCE [LARGE SCALE GENOMIC DNA]</scope>
    <source>
        <strain evidence="12 13">MD18.27</strain>
    </source>
</reference>
<comment type="caution">
    <text evidence="12">The sequence shown here is derived from an EMBL/GenBank/DDBJ whole genome shotgun (WGS) entry which is preliminary data.</text>
</comment>
<keyword evidence="8 9" id="KW-0472">Membrane</keyword>
<keyword evidence="7" id="KW-0406">Ion transport</keyword>
<sequence length="304" mass="33884">MSGHDHRHVEVTEGSAKKLAIALVLTSIFLVVEIVAGFVTESLALLSDAAHMFTDVIALAIALIAVHIGQLPADDKRTFGYQRFEILAALLNALMLFMIALYIVYEVYKRFTQPAEIHSLGMLVIASIGLIINLISMRILASDANNRLNIKGAYLEVLSDAIGSMGVIAGAIVIYYTDWKWIDSAVAILIGLWVLPRAWILLKQSLNILLEGVPEEIDIEALRQDLLELPGVHGIHQLRVWAITSKNVHLTVHVFAPLVNQTRLYRQAVDMLSYRYGITEVTLQIETDISLNHEHTHTHDFSKH</sequence>
<evidence type="ECO:0000259" key="10">
    <source>
        <dbReference type="Pfam" id="PF01545"/>
    </source>
</evidence>
<evidence type="ECO:0000256" key="5">
    <source>
        <dbReference type="ARBA" id="ARBA00022906"/>
    </source>
</evidence>
<evidence type="ECO:0000256" key="1">
    <source>
        <dbReference type="ARBA" id="ARBA00004141"/>
    </source>
</evidence>
<dbReference type="PANTHER" id="PTHR11562:SF17">
    <property type="entry name" value="RE54080P-RELATED"/>
    <property type="match status" value="1"/>
</dbReference>
<feature type="domain" description="Cation efflux protein transmembrane" evidence="10">
    <location>
        <begin position="20"/>
        <end position="210"/>
    </location>
</feature>
<name>A0ABU6DTB7_9GAMM</name>
<evidence type="ECO:0000256" key="8">
    <source>
        <dbReference type="ARBA" id="ARBA00023136"/>
    </source>
</evidence>
<keyword evidence="5" id="KW-0864">Zinc transport</keyword>
<dbReference type="EMBL" id="VTDN01000005">
    <property type="protein sequence ID" value="MEB5476897.1"/>
    <property type="molecule type" value="Genomic_DNA"/>
</dbReference>
<organism evidence="12 13">
    <name type="scientific">Acinetobacter pollinis</name>
    <dbReference type="NCBI Taxonomy" id="2605270"/>
    <lineage>
        <taxon>Bacteria</taxon>
        <taxon>Pseudomonadati</taxon>
        <taxon>Pseudomonadota</taxon>
        <taxon>Gammaproteobacteria</taxon>
        <taxon>Moraxellales</taxon>
        <taxon>Moraxellaceae</taxon>
        <taxon>Acinetobacter</taxon>
    </lineage>
</organism>
<feature type="transmembrane region" description="Helical" evidence="9">
    <location>
        <begin position="117"/>
        <end position="141"/>
    </location>
</feature>
<dbReference type="InterPro" id="IPR027469">
    <property type="entry name" value="Cation_efflux_TMD_sf"/>
</dbReference>
<accession>A0ABU6DTB7</accession>
<keyword evidence="5" id="KW-0862">Zinc</keyword>
<evidence type="ECO:0000313" key="13">
    <source>
        <dbReference type="Proteomes" id="UP001339883"/>
    </source>
</evidence>
<feature type="transmembrane region" description="Helical" evidence="9">
    <location>
        <begin position="153"/>
        <end position="175"/>
    </location>
</feature>
<comment type="similarity">
    <text evidence="2">Belongs to the cation diffusion facilitator (CDF) transporter (TC 2.A.4) family. SLC30A subfamily.</text>
</comment>
<evidence type="ECO:0000256" key="3">
    <source>
        <dbReference type="ARBA" id="ARBA00022448"/>
    </source>
</evidence>
<evidence type="ECO:0000259" key="11">
    <source>
        <dbReference type="Pfam" id="PF16916"/>
    </source>
</evidence>
<dbReference type="SUPFAM" id="SSF160240">
    <property type="entry name" value="Cation efflux protein cytoplasmic domain-like"/>
    <property type="match status" value="1"/>
</dbReference>
<dbReference type="RefSeq" id="WP_325775333.1">
    <property type="nucleotide sequence ID" value="NZ_VTDN01000005.1"/>
</dbReference>
<dbReference type="Pfam" id="PF01545">
    <property type="entry name" value="Cation_efflux"/>
    <property type="match status" value="1"/>
</dbReference>
<evidence type="ECO:0000313" key="12">
    <source>
        <dbReference type="EMBL" id="MEB5476897.1"/>
    </source>
</evidence>
<feature type="transmembrane region" description="Helical" evidence="9">
    <location>
        <begin position="20"/>
        <end position="40"/>
    </location>
</feature>
<dbReference type="InterPro" id="IPR050681">
    <property type="entry name" value="CDF/SLC30A"/>
</dbReference>
<keyword evidence="4 9" id="KW-0812">Transmembrane</keyword>
<evidence type="ECO:0000256" key="4">
    <source>
        <dbReference type="ARBA" id="ARBA00022692"/>
    </source>
</evidence>
<comment type="subcellular location">
    <subcellularLocation>
        <location evidence="1">Membrane</location>
        <topology evidence="1">Multi-pass membrane protein</topology>
    </subcellularLocation>
</comment>
<dbReference type="InterPro" id="IPR036837">
    <property type="entry name" value="Cation_efflux_CTD_sf"/>
</dbReference>
<dbReference type="Pfam" id="PF16916">
    <property type="entry name" value="ZT_dimer"/>
    <property type="match status" value="1"/>
</dbReference>
<feature type="transmembrane region" description="Helical" evidence="9">
    <location>
        <begin position="84"/>
        <end position="105"/>
    </location>
</feature>
<feature type="domain" description="Cation efflux protein cytoplasmic" evidence="11">
    <location>
        <begin position="214"/>
        <end position="287"/>
    </location>
</feature>